<evidence type="ECO:0000256" key="1">
    <source>
        <dbReference type="SAM" id="MobiDB-lite"/>
    </source>
</evidence>
<gene>
    <name evidence="2" type="ORF">METZ01_LOCUS496019</name>
</gene>
<organism evidence="2">
    <name type="scientific">marine metagenome</name>
    <dbReference type="NCBI Taxonomy" id="408172"/>
    <lineage>
        <taxon>unclassified sequences</taxon>
        <taxon>metagenomes</taxon>
        <taxon>ecological metagenomes</taxon>
    </lineage>
</organism>
<proteinExistence type="predicted"/>
<dbReference type="AlphaFoldDB" id="A0A383DFY3"/>
<name>A0A383DFY3_9ZZZZ</name>
<evidence type="ECO:0000313" key="2">
    <source>
        <dbReference type="EMBL" id="SVE43165.1"/>
    </source>
</evidence>
<sequence>MIKPAQKNDVRPARAVRHSFTLTDNETG</sequence>
<feature type="region of interest" description="Disordered" evidence="1">
    <location>
        <begin position="1"/>
        <end position="28"/>
    </location>
</feature>
<feature type="compositionally biased region" description="Basic and acidic residues" evidence="1">
    <location>
        <begin position="1"/>
        <end position="12"/>
    </location>
</feature>
<protein>
    <submittedName>
        <fullName evidence="2">Uncharacterized protein</fullName>
    </submittedName>
</protein>
<dbReference type="EMBL" id="UINC01216851">
    <property type="protein sequence ID" value="SVE43165.1"/>
    <property type="molecule type" value="Genomic_DNA"/>
</dbReference>
<reference evidence="2" key="1">
    <citation type="submission" date="2018-05" db="EMBL/GenBank/DDBJ databases">
        <authorList>
            <person name="Lanie J.A."/>
            <person name="Ng W.-L."/>
            <person name="Kazmierczak K.M."/>
            <person name="Andrzejewski T.M."/>
            <person name="Davidsen T.M."/>
            <person name="Wayne K.J."/>
            <person name="Tettelin H."/>
            <person name="Glass J.I."/>
            <person name="Rusch D."/>
            <person name="Podicherti R."/>
            <person name="Tsui H.-C.T."/>
            <person name="Winkler M.E."/>
        </authorList>
    </citation>
    <scope>NUCLEOTIDE SEQUENCE</scope>
</reference>
<accession>A0A383DFY3</accession>
<feature type="non-terminal residue" evidence="2">
    <location>
        <position position="28"/>
    </location>
</feature>